<feature type="transmembrane region" description="Helical" evidence="1">
    <location>
        <begin position="48"/>
        <end position="66"/>
    </location>
</feature>
<proteinExistence type="predicted"/>
<keyword evidence="1" id="KW-0472">Membrane</keyword>
<evidence type="ECO:0000313" key="3">
    <source>
        <dbReference type="Proteomes" id="UP001208689"/>
    </source>
</evidence>
<organism evidence="2 3">
    <name type="scientific">Candidatus Lokiarchaeum ossiferum</name>
    <dbReference type="NCBI Taxonomy" id="2951803"/>
    <lineage>
        <taxon>Archaea</taxon>
        <taxon>Promethearchaeati</taxon>
        <taxon>Promethearchaeota</taxon>
        <taxon>Promethearchaeia</taxon>
        <taxon>Promethearchaeales</taxon>
        <taxon>Promethearchaeaceae</taxon>
        <taxon>Candidatus Lokiarchaeum</taxon>
    </lineage>
</organism>
<evidence type="ECO:0000256" key="1">
    <source>
        <dbReference type="SAM" id="Phobius"/>
    </source>
</evidence>
<name>A0ABY6HZX2_9ARCH</name>
<keyword evidence="1" id="KW-1133">Transmembrane helix</keyword>
<accession>A0ABY6HZX2</accession>
<dbReference type="EMBL" id="CP104013">
    <property type="protein sequence ID" value="UYP48124.1"/>
    <property type="molecule type" value="Genomic_DNA"/>
</dbReference>
<keyword evidence="3" id="KW-1185">Reference proteome</keyword>
<feature type="transmembrane region" description="Helical" evidence="1">
    <location>
        <begin position="100"/>
        <end position="121"/>
    </location>
</feature>
<sequence length="192" mass="21915">MMTYQKPFINQPLLVGCVTLLLFFGALNTTLALDDDREGDENDLAETLGTISGVSFIIASIYILLFQLQKLLRKREFENKLVNQIKTGIKFFLTKFRKPLLITHYSAGLLGLGTIIIHGILFLRQDFSTVILGIVTTVLYLFYFLSGILTKINFPFMKKHKKLWKNLYKSHVNIIIFLGIIILHLIHLGLAD</sequence>
<reference evidence="2" key="1">
    <citation type="submission" date="2022-09" db="EMBL/GenBank/DDBJ databases">
        <title>Actin cytoskeleton and complex cell architecture in an #Asgard archaeon.</title>
        <authorList>
            <person name="Ponce Toledo R.I."/>
            <person name="Schleper C."/>
            <person name="Rodrigues Oliveira T."/>
            <person name="Wollweber F."/>
            <person name="Xu J."/>
            <person name="Rittmann S."/>
            <person name="Klingl A."/>
            <person name="Pilhofer M."/>
        </authorList>
    </citation>
    <scope>NUCLEOTIDE SEQUENCE</scope>
    <source>
        <strain evidence="2">B-35</strain>
    </source>
</reference>
<dbReference type="Proteomes" id="UP001208689">
    <property type="component" value="Chromosome"/>
</dbReference>
<keyword evidence="1" id="KW-0812">Transmembrane</keyword>
<evidence type="ECO:0000313" key="2">
    <source>
        <dbReference type="EMBL" id="UYP48124.1"/>
    </source>
</evidence>
<feature type="transmembrane region" description="Helical" evidence="1">
    <location>
        <begin position="127"/>
        <end position="149"/>
    </location>
</feature>
<feature type="transmembrane region" description="Helical" evidence="1">
    <location>
        <begin position="170"/>
        <end position="190"/>
    </location>
</feature>
<protein>
    <submittedName>
        <fullName evidence="2">Uncharacterized protein</fullName>
    </submittedName>
</protein>
<gene>
    <name evidence="2" type="ORF">NEF87_004409</name>
</gene>